<dbReference type="EMBL" id="JAHYBX010000002">
    <property type="protein sequence ID" value="MCA1855751.1"/>
    <property type="molecule type" value="Genomic_DNA"/>
</dbReference>
<keyword evidence="1" id="KW-0472">Membrane</keyword>
<keyword evidence="1" id="KW-1133">Transmembrane helix</keyword>
<gene>
    <name evidence="2" type="ORF">LE190_07410</name>
</gene>
<keyword evidence="1" id="KW-0812">Transmembrane</keyword>
<evidence type="ECO:0000313" key="2">
    <source>
        <dbReference type="EMBL" id="MCA1855751.1"/>
    </source>
</evidence>
<comment type="caution">
    <text evidence="2">The sequence shown here is derived from an EMBL/GenBank/DDBJ whole genome shotgun (WGS) entry which is preliminary data.</text>
</comment>
<protein>
    <submittedName>
        <fullName evidence="2">Uncharacterized protein</fullName>
    </submittedName>
</protein>
<name>A0ABS7Y7T6_9BURK</name>
<sequence length="68" mass="6938">MSTAMTLLQTAGAAAAAVPVGQVLRTATGLALLGGVAMFFRPLLVGIGRAAVLTVRPRLPKTHLAKRS</sequence>
<proteinExistence type="predicted"/>
<reference evidence="2 3" key="1">
    <citation type="submission" date="2021-07" db="EMBL/GenBank/DDBJ databases">
        <title>Characterization of Violacein-producing bacteria and related species.</title>
        <authorList>
            <person name="Wilson H.S."/>
            <person name="De Leon M.E."/>
        </authorList>
    </citation>
    <scope>NUCLEOTIDE SEQUENCE [LARGE SCALE GENOMIC DNA]</scope>
    <source>
        <strain evidence="2 3">HSC-2F05</strain>
    </source>
</reference>
<dbReference type="RefSeq" id="WP_225238130.1">
    <property type="nucleotide sequence ID" value="NZ_JAHYBX010000002.1"/>
</dbReference>
<evidence type="ECO:0000313" key="3">
    <source>
        <dbReference type="Proteomes" id="UP001198602"/>
    </source>
</evidence>
<organism evidence="2 3">
    <name type="scientific">Massilia hydrophila</name>
    <dbReference type="NCBI Taxonomy" id="3044279"/>
    <lineage>
        <taxon>Bacteria</taxon>
        <taxon>Pseudomonadati</taxon>
        <taxon>Pseudomonadota</taxon>
        <taxon>Betaproteobacteria</taxon>
        <taxon>Burkholderiales</taxon>
        <taxon>Oxalobacteraceae</taxon>
        <taxon>Telluria group</taxon>
        <taxon>Massilia</taxon>
    </lineage>
</organism>
<dbReference type="Proteomes" id="UP001198602">
    <property type="component" value="Unassembled WGS sequence"/>
</dbReference>
<accession>A0ABS7Y7T6</accession>
<evidence type="ECO:0000256" key="1">
    <source>
        <dbReference type="SAM" id="Phobius"/>
    </source>
</evidence>
<keyword evidence="3" id="KW-1185">Reference proteome</keyword>
<feature type="transmembrane region" description="Helical" evidence="1">
    <location>
        <begin position="27"/>
        <end position="52"/>
    </location>
</feature>